<organism evidence="7 8">
    <name type="scientific">Spongiivirga citrea</name>
    <dbReference type="NCBI Taxonomy" id="1481457"/>
    <lineage>
        <taxon>Bacteria</taxon>
        <taxon>Pseudomonadati</taxon>
        <taxon>Bacteroidota</taxon>
        <taxon>Flavobacteriia</taxon>
        <taxon>Flavobacteriales</taxon>
        <taxon>Flavobacteriaceae</taxon>
        <taxon>Spongiivirga</taxon>
    </lineage>
</organism>
<protein>
    <recommendedName>
        <fullName evidence="3">beta-N-acetylhexosaminidase</fullName>
        <ecNumber evidence="3">3.2.1.52</ecNumber>
    </recommendedName>
</protein>
<evidence type="ECO:0000256" key="2">
    <source>
        <dbReference type="ARBA" id="ARBA00005336"/>
    </source>
</evidence>
<dbReference type="PANTHER" id="PTHR30480">
    <property type="entry name" value="BETA-HEXOSAMINIDASE-RELATED"/>
    <property type="match status" value="1"/>
</dbReference>
<dbReference type="PROSITE" id="PS51257">
    <property type="entry name" value="PROKAR_LIPOPROTEIN"/>
    <property type="match status" value="1"/>
</dbReference>
<keyword evidence="8" id="KW-1185">Reference proteome</keyword>
<dbReference type="GO" id="GO:0005975">
    <property type="term" value="P:carbohydrate metabolic process"/>
    <property type="evidence" value="ECO:0007669"/>
    <property type="project" value="InterPro"/>
</dbReference>
<name>A0A6M0CQY9_9FLAO</name>
<evidence type="ECO:0000313" key="8">
    <source>
        <dbReference type="Proteomes" id="UP000474296"/>
    </source>
</evidence>
<gene>
    <name evidence="7" type="ORF">GWK10_03970</name>
</gene>
<accession>A0A6M0CQY9</accession>
<dbReference type="SUPFAM" id="SSF51445">
    <property type="entry name" value="(Trans)glycosidases"/>
    <property type="match status" value="1"/>
</dbReference>
<evidence type="ECO:0000256" key="1">
    <source>
        <dbReference type="ARBA" id="ARBA00001231"/>
    </source>
</evidence>
<sequence>MKLHTKVITLFIALLSLSCFEKKKEPIEKTLDNELKQKIGQMILVGFRGDSIQKVDSILKDQLKKGEIGGIILFDYDVVYKKADRNIKSPDQLKKLIADLQSLNEDQLFISIDQEGGKVSRLKPKYGFPESVSAKYLGQIDDVDTTLLYAERNVKTLKSLGINLNFAPVVDMDINPNNPVIGGYERSYSKKAEIVEKHAAIWIDAHAEAGIISTLKHFPGHGSADADSHKGITDITNFWSVEELIPFRKLSAKKSMGIMTAHVMNKELDSTYPATLSKNVIKKIIRNNFEFNGLVFSDDLQMKAVNAMFPFETILKKAIEADVDVLVVGNNLEYDPDIASKMINAIYKMVQSGEITEERIEESYQRVLKAKKSI</sequence>
<dbReference type="Proteomes" id="UP000474296">
    <property type="component" value="Unassembled WGS sequence"/>
</dbReference>
<proteinExistence type="inferred from homology"/>
<keyword evidence="4 7" id="KW-0378">Hydrolase</keyword>
<dbReference type="EMBL" id="JAABOQ010000002">
    <property type="protein sequence ID" value="NER16350.1"/>
    <property type="molecule type" value="Genomic_DNA"/>
</dbReference>
<comment type="similarity">
    <text evidence="2">Belongs to the glycosyl hydrolase 3 family.</text>
</comment>
<dbReference type="GO" id="GO:0004563">
    <property type="term" value="F:beta-N-acetylhexosaminidase activity"/>
    <property type="evidence" value="ECO:0007669"/>
    <property type="project" value="UniProtKB-EC"/>
</dbReference>
<comment type="caution">
    <text evidence="7">The sequence shown here is derived from an EMBL/GenBank/DDBJ whole genome shotgun (WGS) entry which is preliminary data.</text>
</comment>
<dbReference type="EC" id="3.2.1.52" evidence="3"/>
<dbReference type="InterPro" id="IPR050226">
    <property type="entry name" value="NagZ_Beta-hexosaminidase"/>
</dbReference>
<dbReference type="Gene3D" id="3.20.20.300">
    <property type="entry name" value="Glycoside hydrolase, family 3, N-terminal domain"/>
    <property type="match status" value="1"/>
</dbReference>
<evidence type="ECO:0000256" key="4">
    <source>
        <dbReference type="ARBA" id="ARBA00022801"/>
    </source>
</evidence>
<evidence type="ECO:0000256" key="5">
    <source>
        <dbReference type="ARBA" id="ARBA00023295"/>
    </source>
</evidence>
<dbReference type="InterPro" id="IPR036962">
    <property type="entry name" value="Glyco_hydro_3_N_sf"/>
</dbReference>
<dbReference type="AlphaFoldDB" id="A0A6M0CQY9"/>
<evidence type="ECO:0000259" key="6">
    <source>
        <dbReference type="Pfam" id="PF00933"/>
    </source>
</evidence>
<reference evidence="7 8" key="1">
    <citation type="submission" date="2020-01" db="EMBL/GenBank/DDBJ databases">
        <title>Spongiivirga citrea KCTC 32990T.</title>
        <authorList>
            <person name="Wang G."/>
        </authorList>
    </citation>
    <scope>NUCLEOTIDE SEQUENCE [LARGE SCALE GENOMIC DNA]</scope>
    <source>
        <strain evidence="7 8">KCTC 32990</strain>
    </source>
</reference>
<comment type="catalytic activity">
    <reaction evidence="1">
        <text>Hydrolysis of terminal non-reducing N-acetyl-D-hexosamine residues in N-acetyl-beta-D-hexosaminides.</text>
        <dbReference type="EC" id="3.2.1.52"/>
    </reaction>
</comment>
<dbReference type="Pfam" id="PF00933">
    <property type="entry name" value="Glyco_hydro_3"/>
    <property type="match status" value="1"/>
</dbReference>
<dbReference type="PANTHER" id="PTHR30480:SF13">
    <property type="entry name" value="BETA-HEXOSAMINIDASE"/>
    <property type="match status" value="1"/>
</dbReference>
<dbReference type="RefSeq" id="WP_164029625.1">
    <property type="nucleotide sequence ID" value="NZ_JAABOQ010000002.1"/>
</dbReference>
<feature type="domain" description="Glycoside hydrolase family 3 N-terminal" evidence="6">
    <location>
        <begin position="35"/>
        <end position="369"/>
    </location>
</feature>
<evidence type="ECO:0000313" key="7">
    <source>
        <dbReference type="EMBL" id="NER16350.1"/>
    </source>
</evidence>
<dbReference type="GO" id="GO:0009254">
    <property type="term" value="P:peptidoglycan turnover"/>
    <property type="evidence" value="ECO:0007669"/>
    <property type="project" value="TreeGrafter"/>
</dbReference>
<dbReference type="InterPro" id="IPR017853">
    <property type="entry name" value="GH"/>
</dbReference>
<dbReference type="InterPro" id="IPR001764">
    <property type="entry name" value="Glyco_hydro_3_N"/>
</dbReference>
<keyword evidence="5" id="KW-0326">Glycosidase</keyword>
<evidence type="ECO:0000256" key="3">
    <source>
        <dbReference type="ARBA" id="ARBA00012663"/>
    </source>
</evidence>